<accession>M1L7C7</accession>
<protein>
    <submittedName>
        <fullName evidence="5">Histidine triad (HIT) protein</fullName>
    </submittedName>
</protein>
<dbReference type="InterPro" id="IPR019808">
    <property type="entry name" value="Histidine_triad_CS"/>
</dbReference>
<proteinExistence type="predicted"/>
<dbReference type="InterPro" id="IPR001310">
    <property type="entry name" value="Histidine_triad_HIT"/>
</dbReference>
<dbReference type="PANTHER" id="PTHR42997">
    <property type="entry name" value="HIT FAMILY HYDROLASE"/>
    <property type="match status" value="1"/>
</dbReference>
<dbReference type="Pfam" id="PF01230">
    <property type="entry name" value="HIT"/>
    <property type="match status" value="1"/>
</dbReference>
<dbReference type="PROSITE" id="PS00892">
    <property type="entry name" value="HIT_1"/>
    <property type="match status" value="1"/>
</dbReference>
<dbReference type="PANTHER" id="PTHR42997:SF1">
    <property type="entry name" value="AP-4-A PHOSPHORYLASE"/>
    <property type="match status" value="1"/>
</dbReference>
<evidence type="ECO:0000256" key="2">
    <source>
        <dbReference type="PIRSR" id="PIRSR601310-3"/>
    </source>
</evidence>
<evidence type="ECO:0000259" key="4">
    <source>
        <dbReference type="PROSITE" id="PS51084"/>
    </source>
</evidence>
<dbReference type="AlphaFoldDB" id="M1L7C7"/>
<dbReference type="GO" id="GO:0003824">
    <property type="term" value="F:catalytic activity"/>
    <property type="evidence" value="ECO:0007669"/>
    <property type="project" value="InterPro"/>
</dbReference>
<dbReference type="Gene3D" id="3.30.428.10">
    <property type="entry name" value="HIT-like"/>
    <property type="match status" value="1"/>
</dbReference>
<reference evidence="5" key="1">
    <citation type="journal article" date="2013" name="Appl. Environ. Microbiol.">
        <title>RubisCO Gene Clusters Found in a Metagenome Microarray from Acid Mine Drainage.</title>
        <authorList>
            <person name="Guo X."/>
            <person name="Yin H."/>
            <person name="Cong J."/>
            <person name="Dai Z."/>
            <person name="Liang Y."/>
            <person name="Liu X."/>
        </authorList>
    </citation>
    <scope>NUCLEOTIDE SEQUENCE</scope>
</reference>
<name>M1L7C7_9BACT</name>
<sequence length="128" mass="14214">MNGCPFCNFAEAVLQNDLAFACFDKHPVTEGHLLVLPRRHVTNWFDANREEQAALLALLDEGRSLLETRFAPDGYNIGINVGEAAGQTIMHLHMHLIPRRHGDCADPRGGVRGVIPSKQRYPMEGDVP</sequence>
<feature type="active site" description="Tele-AMP-histidine intermediate" evidence="1">
    <location>
        <position position="93"/>
    </location>
</feature>
<dbReference type="PRINTS" id="PR00332">
    <property type="entry name" value="HISTRIAD"/>
</dbReference>
<evidence type="ECO:0000256" key="1">
    <source>
        <dbReference type="PIRSR" id="PIRSR601310-1"/>
    </source>
</evidence>
<dbReference type="SUPFAM" id="SSF54197">
    <property type="entry name" value="HIT-like"/>
    <property type="match status" value="1"/>
</dbReference>
<organism evidence="5">
    <name type="scientific">uncultured bacterium DX-7F-24</name>
    <dbReference type="NCBI Taxonomy" id="1292054"/>
    <lineage>
        <taxon>Bacteria</taxon>
        <taxon>environmental samples</taxon>
    </lineage>
</organism>
<dbReference type="InterPro" id="IPR036265">
    <property type="entry name" value="HIT-like_sf"/>
</dbReference>
<dbReference type="PROSITE" id="PS51084">
    <property type="entry name" value="HIT_2"/>
    <property type="match status" value="1"/>
</dbReference>
<feature type="short sequence motif" description="Histidine triad motif" evidence="2 3">
    <location>
        <begin position="91"/>
        <end position="95"/>
    </location>
</feature>
<feature type="domain" description="HIT" evidence="4">
    <location>
        <begin position="1"/>
        <end position="106"/>
    </location>
</feature>
<evidence type="ECO:0000313" key="5">
    <source>
        <dbReference type="EMBL" id="AGF34136.1"/>
    </source>
</evidence>
<dbReference type="InterPro" id="IPR052908">
    <property type="entry name" value="AP-4-A_phosphorylase"/>
</dbReference>
<dbReference type="EMBL" id="JX308285">
    <property type="protein sequence ID" value="AGF34136.1"/>
    <property type="molecule type" value="Genomic_DNA"/>
</dbReference>
<evidence type="ECO:0000256" key="3">
    <source>
        <dbReference type="PROSITE-ProRule" id="PRU00464"/>
    </source>
</evidence>
<dbReference type="InterPro" id="IPR011146">
    <property type="entry name" value="HIT-like"/>
</dbReference>